<evidence type="ECO:0000313" key="3">
    <source>
        <dbReference type="EMBL" id="GIG11319.1"/>
    </source>
</evidence>
<comment type="caution">
    <text evidence="3">The sequence shown here is derived from an EMBL/GenBank/DDBJ whole genome shotgun (WGS) entry which is preliminary data.</text>
</comment>
<protein>
    <submittedName>
        <fullName evidence="3">Uncharacterized protein</fullName>
    </submittedName>
</protein>
<dbReference type="AlphaFoldDB" id="A0A8J3L901"/>
<reference evidence="3 4" key="1">
    <citation type="submission" date="2021-01" db="EMBL/GenBank/DDBJ databases">
        <title>Whole genome shotgun sequence of Catellatospora coxensis NBRC 107359.</title>
        <authorList>
            <person name="Komaki H."/>
            <person name="Tamura T."/>
        </authorList>
    </citation>
    <scope>NUCLEOTIDE SEQUENCE [LARGE SCALE GENOMIC DNA]</scope>
    <source>
        <strain evidence="3 4">NBRC 107359</strain>
    </source>
</reference>
<name>A0A8J3L901_9ACTN</name>
<evidence type="ECO:0000313" key="4">
    <source>
        <dbReference type="Proteomes" id="UP000630887"/>
    </source>
</evidence>
<organism evidence="3 4">
    <name type="scientific">Catellatospora coxensis</name>
    <dbReference type="NCBI Taxonomy" id="310354"/>
    <lineage>
        <taxon>Bacteria</taxon>
        <taxon>Bacillati</taxon>
        <taxon>Actinomycetota</taxon>
        <taxon>Actinomycetes</taxon>
        <taxon>Micromonosporales</taxon>
        <taxon>Micromonosporaceae</taxon>
        <taxon>Catellatospora</taxon>
    </lineage>
</organism>
<keyword evidence="2" id="KW-1133">Transmembrane helix</keyword>
<accession>A0A8J3L901</accession>
<dbReference type="EMBL" id="BONI01000128">
    <property type="protein sequence ID" value="GIG11319.1"/>
    <property type="molecule type" value="Genomic_DNA"/>
</dbReference>
<feature type="transmembrane region" description="Helical" evidence="2">
    <location>
        <begin position="266"/>
        <end position="289"/>
    </location>
</feature>
<dbReference type="Proteomes" id="UP000630887">
    <property type="component" value="Unassembled WGS sequence"/>
</dbReference>
<evidence type="ECO:0000256" key="1">
    <source>
        <dbReference type="SAM" id="MobiDB-lite"/>
    </source>
</evidence>
<dbReference type="RefSeq" id="WP_203699271.1">
    <property type="nucleotide sequence ID" value="NZ_BAAALC010000003.1"/>
</dbReference>
<keyword evidence="2" id="KW-0472">Membrane</keyword>
<feature type="transmembrane region" description="Helical" evidence="2">
    <location>
        <begin position="227"/>
        <end position="246"/>
    </location>
</feature>
<evidence type="ECO:0000256" key="2">
    <source>
        <dbReference type="SAM" id="Phobius"/>
    </source>
</evidence>
<sequence>MTTPTTYPASVADLVDDFKLWAAELGTTPSANATRKRFRIGNDKANALLATLTAPAPDERLTSGPATPPQDEPTGPAPEPEVTAAPVAAEPSPLAAVDVDPGPEIGPARVLPAAPVPAEAAAPDDGWPVDEVAAKLDSERARLIVQREDTLARRAMEAEHRIAMGDVREQARAAKRARRERARDAADAAALSALYRRAQRSGTRARLRAQIQGSAEMRALRVARVRSVTLAAGVPVLAAFAAWSTTGVQAGVARLLGIDAGSPGWWAAWAMEPALIAIVGLIIIGRAVLRSAGGDTDWRADAIEWTALSTSLALNIVGGWNTDLAFGEQIGPLLAHSVGPIGAAGTAFLIGLFDGYVSAARPWHGAPRLADMDLDMSAVLGGRPDAINRPEHPRSHVLTGDVRTLLDDTRAAVADGTLTPAPSAYAIHKHVMGGRGDKGKASRVAALLAHTAA</sequence>
<keyword evidence="4" id="KW-1185">Reference proteome</keyword>
<gene>
    <name evidence="3" type="ORF">Cco03nite_80190</name>
</gene>
<feature type="compositionally biased region" description="Pro residues" evidence="1">
    <location>
        <begin position="66"/>
        <end position="79"/>
    </location>
</feature>
<keyword evidence="2" id="KW-0812">Transmembrane</keyword>
<feature type="region of interest" description="Disordered" evidence="1">
    <location>
        <begin position="52"/>
        <end position="85"/>
    </location>
</feature>
<proteinExistence type="predicted"/>